<feature type="domain" description="ParB-like N-terminal" evidence="1">
    <location>
        <begin position="7"/>
        <end position="96"/>
    </location>
</feature>
<dbReference type="Proteomes" id="UP000319576">
    <property type="component" value="Chromosome"/>
</dbReference>
<dbReference type="Gene3D" id="3.90.1530.10">
    <property type="entry name" value="Conserved hypothetical protein from pyrococcus furiosus pfu- 392566-001, ParB domain"/>
    <property type="match status" value="1"/>
</dbReference>
<dbReference type="SUPFAM" id="SSF110849">
    <property type="entry name" value="ParB/Sulfiredoxin"/>
    <property type="match status" value="1"/>
</dbReference>
<accession>A0A517XM21</accession>
<dbReference type="InterPro" id="IPR003115">
    <property type="entry name" value="ParB_N"/>
</dbReference>
<dbReference type="OrthoDB" id="9800801at2"/>
<dbReference type="SMART" id="SM00470">
    <property type="entry name" value="ParB"/>
    <property type="match status" value="1"/>
</dbReference>
<dbReference type="CDD" id="cd16401">
    <property type="entry name" value="ParB_N_like_MT"/>
    <property type="match status" value="1"/>
</dbReference>
<dbReference type="AlphaFoldDB" id="A0A517XM21"/>
<evidence type="ECO:0000259" key="1">
    <source>
        <dbReference type="SMART" id="SM00470"/>
    </source>
</evidence>
<dbReference type="RefSeq" id="WP_145233927.1">
    <property type="nucleotide sequence ID" value="NZ_CP036273.1"/>
</dbReference>
<reference evidence="2 3" key="1">
    <citation type="submission" date="2019-02" db="EMBL/GenBank/DDBJ databases">
        <title>Deep-cultivation of Planctomycetes and their phenomic and genomic characterization uncovers novel biology.</title>
        <authorList>
            <person name="Wiegand S."/>
            <person name="Jogler M."/>
            <person name="Boedeker C."/>
            <person name="Pinto D."/>
            <person name="Vollmers J."/>
            <person name="Rivas-Marin E."/>
            <person name="Kohn T."/>
            <person name="Peeters S.H."/>
            <person name="Heuer A."/>
            <person name="Rast P."/>
            <person name="Oberbeckmann S."/>
            <person name="Bunk B."/>
            <person name="Jeske O."/>
            <person name="Meyerdierks A."/>
            <person name="Storesund J.E."/>
            <person name="Kallscheuer N."/>
            <person name="Luecker S."/>
            <person name="Lage O.M."/>
            <person name="Pohl T."/>
            <person name="Merkel B.J."/>
            <person name="Hornburger P."/>
            <person name="Mueller R.-W."/>
            <person name="Bruemmer F."/>
            <person name="Labrenz M."/>
            <person name="Spormann A.M."/>
            <person name="Op den Camp H."/>
            <person name="Overmann J."/>
            <person name="Amann R."/>
            <person name="Jetten M.S.M."/>
            <person name="Mascher T."/>
            <person name="Medema M.H."/>
            <person name="Devos D.P."/>
            <person name="Kaster A.-K."/>
            <person name="Ovreas L."/>
            <person name="Rohde M."/>
            <person name="Galperin M.Y."/>
            <person name="Jogler C."/>
        </authorList>
    </citation>
    <scope>NUCLEOTIDE SEQUENCE [LARGE SCALE GENOMIC DNA]</scope>
    <source>
        <strain evidence="2 3">ETA_A1</strain>
    </source>
</reference>
<keyword evidence="3" id="KW-1185">Reference proteome</keyword>
<dbReference type="InterPro" id="IPR036086">
    <property type="entry name" value="ParB/Sulfiredoxin_sf"/>
</dbReference>
<dbReference type="EMBL" id="CP036273">
    <property type="protein sequence ID" value="QDU18554.1"/>
    <property type="molecule type" value="Genomic_DNA"/>
</dbReference>
<dbReference type="Pfam" id="PF02195">
    <property type="entry name" value="ParB_N"/>
    <property type="match status" value="1"/>
</dbReference>
<evidence type="ECO:0000313" key="3">
    <source>
        <dbReference type="Proteomes" id="UP000319576"/>
    </source>
</evidence>
<evidence type="ECO:0000313" key="2">
    <source>
        <dbReference type="EMBL" id="QDU18554.1"/>
    </source>
</evidence>
<name>A0A517XM21_9BACT</name>
<dbReference type="KEGG" id="uli:ETAA1_04460"/>
<organism evidence="2 3">
    <name type="scientific">Urbifossiella limnaea</name>
    <dbReference type="NCBI Taxonomy" id="2528023"/>
    <lineage>
        <taxon>Bacteria</taxon>
        <taxon>Pseudomonadati</taxon>
        <taxon>Planctomycetota</taxon>
        <taxon>Planctomycetia</taxon>
        <taxon>Gemmatales</taxon>
        <taxon>Gemmataceae</taxon>
        <taxon>Urbifossiella</taxon>
    </lineage>
</organism>
<sequence>MPPFEVRVLPIAQLQPAAYNPRKPLSPASPAYRKLKASLAEFGLVEPLVWNERSGRVVGGHARLRILKDLGYAEVPVSVVRLDDAREKALNVVLNNQEAQGRYDPAKLAELLEGLTGLPELAMTGFDESALAALRLEPVGAEPAADADPDRVEVTLVTDAGTWDALGPRVDELVAEFDLVTHVRRGAGA</sequence>
<proteinExistence type="predicted"/>
<protein>
    <submittedName>
        <fullName evidence="2">ParB-like nuclease domain protein</fullName>
    </submittedName>
</protein>
<gene>
    <name evidence="2" type="ORF">ETAA1_04460</name>
</gene>